<accession>A0A1Y5XK10</accession>
<gene>
    <name evidence="2" type="ORF">SAMN05661093_03726</name>
</gene>
<dbReference type="PROSITE" id="PS51257">
    <property type="entry name" value="PROKAR_LIPOPROTEIN"/>
    <property type="match status" value="1"/>
</dbReference>
<feature type="transmembrane region" description="Helical" evidence="1">
    <location>
        <begin position="175"/>
        <end position="196"/>
    </location>
</feature>
<organism evidence="2 3">
    <name type="scientific">Kibdelosporangium aridum</name>
    <dbReference type="NCBI Taxonomy" id="2030"/>
    <lineage>
        <taxon>Bacteria</taxon>
        <taxon>Bacillati</taxon>
        <taxon>Actinomycetota</taxon>
        <taxon>Actinomycetes</taxon>
        <taxon>Pseudonocardiales</taxon>
        <taxon>Pseudonocardiaceae</taxon>
        <taxon>Kibdelosporangium</taxon>
    </lineage>
</organism>
<keyword evidence="1" id="KW-0472">Membrane</keyword>
<sequence>MSAKSLRFVLIANWIFACFFSFTLVTHWDELSPLPVESAVTVTQWDRSKPANELHAQIEQFVMDRAITAGRVSNNFDGNGRTLYVAGSDPVVQQWLHGGYTDFTRSVTTHVRPFADLGAQEPIGSYVVFGDYAKAVELGAFFSTQGMRVNERADRWSLALIDRAVQDQQASVLKMMVLVSVAVAAAGVLLGARAYGVKRLQGFGYGGLLLSDLRRAATYWLAAGALVLTVAAGFLAIYNGLASFGIYLLTALVISCVLAIVAIGTHALALALLMQLRVLAAVKGELPARTASAAAYLLQAVTVVATVVLAERAIETGLDLERRADVSAAYTQLGSTSRIGVGNVKSAVGFTEASSVVGAWLRAEEQANHLVLAGREIVQDAGALRGRDLMYVNENFLHAQPIRLADGTRATTDGPALLIPADLWNHRDEVVRLLPSNLTTVDFKRAETAAGQEVFTYTSEIDGPVAPSEVDKDHSFAKDPIVVFLPSRSGLITVDNLVAFATQGRVLFPNPQTVADAVAADPELRRFVVSATPAAAEAAEERTDALRDFRLALFGVGAGMLVLFVSGIGAVLIHTRRNAQLIFARHVSGWRFITTHRMFLAFEAVVLAVLVGWLPYQAARVNSRLAEYTSRGSSPPFGPVTLGFPEWGAIGGLAVLTVGGVVAALIRAHRRVVRAGASEA</sequence>
<evidence type="ECO:0000256" key="1">
    <source>
        <dbReference type="SAM" id="Phobius"/>
    </source>
</evidence>
<dbReference type="OrthoDB" id="5125523at2"/>
<reference evidence="2 3" key="1">
    <citation type="submission" date="2017-04" db="EMBL/GenBank/DDBJ databases">
        <authorList>
            <person name="Afonso C.L."/>
            <person name="Miller P.J."/>
            <person name="Scott M.A."/>
            <person name="Spackman E."/>
            <person name="Goraichik I."/>
            <person name="Dimitrov K.M."/>
            <person name="Suarez D.L."/>
            <person name="Swayne D.E."/>
        </authorList>
    </citation>
    <scope>NUCLEOTIDE SEQUENCE [LARGE SCALE GENOMIC DNA]</scope>
    <source>
        <strain evidence="2 3">DSM 43828</strain>
    </source>
</reference>
<feature type="transmembrane region" description="Helical" evidence="1">
    <location>
        <begin position="244"/>
        <end position="273"/>
    </location>
</feature>
<evidence type="ECO:0000313" key="2">
    <source>
        <dbReference type="EMBL" id="SMC99815.1"/>
    </source>
</evidence>
<keyword evidence="3" id="KW-1185">Reference proteome</keyword>
<keyword evidence="1" id="KW-1133">Transmembrane helix</keyword>
<keyword evidence="1" id="KW-0812">Transmembrane</keyword>
<feature type="transmembrane region" description="Helical" evidence="1">
    <location>
        <begin position="551"/>
        <end position="573"/>
    </location>
</feature>
<evidence type="ECO:0008006" key="4">
    <source>
        <dbReference type="Google" id="ProtNLM"/>
    </source>
</evidence>
<dbReference type="Proteomes" id="UP000192674">
    <property type="component" value="Unassembled WGS sequence"/>
</dbReference>
<feature type="transmembrane region" description="Helical" evidence="1">
    <location>
        <begin position="217"/>
        <end position="238"/>
    </location>
</feature>
<name>A0A1Y5XK10_KIBAR</name>
<dbReference type="AlphaFoldDB" id="A0A1Y5XK10"/>
<evidence type="ECO:0000313" key="3">
    <source>
        <dbReference type="Proteomes" id="UP000192674"/>
    </source>
</evidence>
<protein>
    <recommendedName>
        <fullName evidence="4">ABC transporter permease</fullName>
    </recommendedName>
</protein>
<dbReference type="RefSeq" id="WP_084427767.1">
    <property type="nucleotide sequence ID" value="NZ_FWXV01000002.1"/>
</dbReference>
<feature type="transmembrane region" description="Helical" evidence="1">
    <location>
        <begin position="647"/>
        <end position="666"/>
    </location>
</feature>
<proteinExistence type="predicted"/>
<dbReference type="EMBL" id="FWXV01000002">
    <property type="protein sequence ID" value="SMC99815.1"/>
    <property type="molecule type" value="Genomic_DNA"/>
</dbReference>
<feature type="transmembrane region" description="Helical" evidence="1">
    <location>
        <begin position="594"/>
        <end position="616"/>
    </location>
</feature>